<accession>A0A939DF58</accession>
<feature type="chain" id="PRO_5037597458" description="Lipoprotein" evidence="1">
    <location>
        <begin position="26"/>
        <end position="65"/>
    </location>
</feature>
<organism evidence="2 3">
    <name type="scientific">Parahaliea mediterranea</name>
    <dbReference type="NCBI Taxonomy" id="651086"/>
    <lineage>
        <taxon>Bacteria</taxon>
        <taxon>Pseudomonadati</taxon>
        <taxon>Pseudomonadota</taxon>
        <taxon>Gammaproteobacteria</taxon>
        <taxon>Cellvibrionales</taxon>
        <taxon>Halieaceae</taxon>
        <taxon>Parahaliea</taxon>
    </lineage>
</organism>
<gene>
    <name evidence="2" type="ORF">JYP50_10525</name>
</gene>
<evidence type="ECO:0008006" key="4">
    <source>
        <dbReference type="Google" id="ProtNLM"/>
    </source>
</evidence>
<dbReference type="RefSeq" id="WP_206560481.1">
    <property type="nucleotide sequence ID" value="NZ_JAFKCZ010000007.1"/>
</dbReference>
<reference evidence="2" key="1">
    <citation type="submission" date="2021-02" db="EMBL/GenBank/DDBJ databases">
        <title>PHA producing bacteria isolated from coastal sediment in Guangdong, Shenzhen.</title>
        <authorList>
            <person name="Zheng W."/>
            <person name="Yu S."/>
            <person name="Huang Y."/>
        </authorList>
    </citation>
    <scope>NUCLEOTIDE SEQUENCE</scope>
    <source>
        <strain evidence="2">TN14-10</strain>
    </source>
</reference>
<name>A0A939DF58_9GAMM</name>
<keyword evidence="1" id="KW-0732">Signal</keyword>
<dbReference type="PROSITE" id="PS51257">
    <property type="entry name" value="PROKAR_LIPOPROTEIN"/>
    <property type="match status" value="1"/>
</dbReference>
<sequence length="65" mass="6644">MKRTMIKAWKVVRAAALAGLVLSLAGCNDPHVYGSIGVSTGYSSWGHGGWGGGIGTSISIGGRIR</sequence>
<feature type="signal peptide" evidence="1">
    <location>
        <begin position="1"/>
        <end position="25"/>
    </location>
</feature>
<evidence type="ECO:0000313" key="2">
    <source>
        <dbReference type="EMBL" id="MBN7797029.1"/>
    </source>
</evidence>
<proteinExistence type="predicted"/>
<protein>
    <recommendedName>
        <fullName evidence="4">Lipoprotein</fullName>
    </recommendedName>
</protein>
<dbReference type="EMBL" id="JAFKCZ010000007">
    <property type="protein sequence ID" value="MBN7797029.1"/>
    <property type="molecule type" value="Genomic_DNA"/>
</dbReference>
<keyword evidence="3" id="KW-1185">Reference proteome</keyword>
<dbReference type="AlphaFoldDB" id="A0A939DF58"/>
<evidence type="ECO:0000256" key="1">
    <source>
        <dbReference type="SAM" id="SignalP"/>
    </source>
</evidence>
<dbReference type="Proteomes" id="UP000664303">
    <property type="component" value="Unassembled WGS sequence"/>
</dbReference>
<evidence type="ECO:0000313" key="3">
    <source>
        <dbReference type="Proteomes" id="UP000664303"/>
    </source>
</evidence>
<comment type="caution">
    <text evidence="2">The sequence shown here is derived from an EMBL/GenBank/DDBJ whole genome shotgun (WGS) entry which is preliminary data.</text>
</comment>